<evidence type="ECO:0000313" key="5">
    <source>
        <dbReference type="Proteomes" id="UP000005387"/>
    </source>
</evidence>
<dbReference type="InterPro" id="IPR001647">
    <property type="entry name" value="HTH_TetR"/>
</dbReference>
<evidence type="ECO:0000256" key="1">
    <source>
        <dbReference type="ARBA" id="ARBA00023125"/>
    </source>
</evidence>
<dbReference type="EMBL" id="AEDD01000002">
    <property type="protein sequence ID" value="EFM12473.1"/>
    <property type="molecule type" value="Genomic_DNA"/>
</dbReference>
<organism evidence="4 5">
    <name type="scientific">Paenibacillus curdlanolyticus YK9</name>
    <dbReference type="NCBI Taxonomy" id="717606"/>
    <lineage>
        <taxon>Bacteria</taxon>
        <taxon>Bacillati</taxon>
        <taxon>Bacillota</taxon>
        <taxon>Bacilli</taxon>
        <taxon>Bacillales</taxon>
        <taxon>Paenibacillaceae</taxon>
        <taxon>Paenibacillus</taxon>
    </lineage>
</organism>
<proteinExistence type="predicted"/>
<dbReference type="Gene3D" id="1.10.357.10">
    <property type="entry name" value="Tetracycline Repressor, domain 2"/>
    <property type="match status" value="1"/>
</dbReference>
<name>E0I681_9BACL</name>
<evidence type="ECO:0000259" key="3">
    <source>
        <dbReference type="PROSITE" id="PS50977"/>
    </source>
</evidence>
<dbReference type="GO" id="GO:0003677">
    <property type="term" value="F:DNA binding"/>
    <property type="evidence" value="ECO:0007669"/>
    <property type="project" value="UniProtKB-UniRule"/>
</dbReference>
<dbReference type="PANTHER" id="PTHR43479">
    <property type="entry name" value="ACREF/ENVCD OPERON REPRESSOR-RELATED"/>
    <property type="match status" value="1"/>
</dbReference>
<dbReference type="AlphaFoldDB" id="E0I681"/>
<feature type="DNA-binding region" description="H-T-H motif" evidence="2">
    <location>
        <begin position="36"/>
        <end position="55"/>
    </location>
</feature>
<evidence type="ECO:0000256" key="2">
    <source>
        <dbReference type="PROSITE-ProRule" id="PRU00335"/>
    </source>
</evidence>
<keyword evidence="1 2" id="KW-0238">DNA-binding</keyword>
<protein>
    <submittedName>
        <fullName evidence="4">Transcriptional regulator, TetR family</fullName>
    </submittedName>
</protein>
<dbReference type="InterPro" id="IPR009057">
    <property type="entry name" value="Homeodomain-like_sf"/>
</dbReference>
<dbReference type="PROSITE" id="PS50977">
    <property type="entry name" value="HTH_TETR_2"/>
    <property type="match status" value="1"/>
</dbReference>
<dbReference type="PANTHER" id="PTHR43479:SF7">
    <property type="entry name" value="TETR-FAMILY TRANSCRIPTIONAL REGULATOR"/>
    <property type="match status" value="1"/>
</dbReference>
<accession>E0I681</accession>
<reference evidence="4 5" key="1">
    <citation type="submission" date="2010-07" db="EMBL/GenBank/DDBJ databases">
        <title>The draft genome of Paenibacillus curdlanolyticus YK9.</title>
        <authorList>
            <consortium name="US DOE Joint Genome Institute (JGI-PGF)"/>
            <person name="Lucas S."/>
            <person name="Copeland A."/>
            <person name="Lapidus A."/>
            <person name="Cheng J.-F."/>
            <person name="Bruce D."/>
            <person name="Goodwin L."/>
            <person name="Pitluck S."/>
            <person name="Land M.L."/>
            <person name="Hauser L."/>
            <person name="Chang Y.-J."/>
            <person name="Jeffries C."/>
            <person name="Anderson I.J."/>
            <person name="Johnson E."/>
            <person name="Loganathan U."/>
            <person name="Mulhopadhyay B."/>
            <person name="Kyrpides N."/>
            <person name="Woyke T.J."/>
        </authorList>
    </citation>
    <scope>NUCLEOTIDE SEQUENCE [LARGE SCALE GENOMIC DNA]</scope>
    <source>
        <strain evidence="4 5">YK9</strain>
    </source>
</reference>
<dbReference type="eggNOG" id="COG1309">
    <property type="taxonomic scope" value="Bacteria"/>
</dbReference>
<dbReference type="SUPFAM" id="SSF46689">
    <property type="entry name" value="Homeodomain-like"/>
    <property type="match status" value="1"/>
</dbReference>
<dbReference type="RefSeq" id="WP_006037168.1">
    <property type="nucleotide sequence ID" value="NZ_AEDD01000002.1"/>
</dbReference>
<sequence>MPTIRNELDPRVIRTRQLIQDAFESLIRERDFDNITVRDITERAKVNRATFYAHFTDKYDILESTITAHIMNNIANNLIEQAELNEETITKVFLALCEYHSELNIFCQRSYKSLGPIIESQIKIKLQQLFFDIMQAKYPQLEAHQVMTASTMLSWAIYGAAYSWNNSSCVMTAEAYVEQAIPLIIHGANGIIRKG</sequence>
<evidence type="ECO:0000313" key="4">
    <source>
        <dbReference type="EMBL" id="EFM12473.1"/>
    </source>
</evidence>
<dbReference type="InterPro" id="IPR050624">
    <property type="entry name" value="HTH-type_Tx_Regulator"/>
</dbReference>
<gene>
    <name evidence="4" type="ORF">PaecuDRAFT_1153</name>
</gene>
<dbReference type="OrthoDB" id="9810250at2"/>
<feature type="domain" description="HTH tetR-type" evidence="3">
    <location>
        <begin position="13"/>
        <end position="73"/>
    </location>
</feature>
<keyword evidence="5" id="KW-1185">Reference proteome</keyword>
<dbReference type="STRING" id="717606.PaecuDRAFT_1153"/>
<dbReference type="Proteomes" id="UP000005387">
    <property type="component" value="Unassembled WGS sequence"/>
</dbReference>
<dbReference type="Pfam" id="PF00440">
    <property type="entry name" value="TetR_N"/>
    <property type="match status" value="1"/>
</dbReference>